<name>H5UTQ0_9MICO</name>
<evidence type="ECO:0000256" key="1">
    <source>
        <dbReference type="ARBA" id="ARBA00004496"/>
    </source>
</evidence>
<evidence type="ECO:0000256" key="19">
    <source>
        <dbReference type="SAM" id="MobiDB-lite"/>
    </source>
</evidence>
<keyword evidence="13 18" id="KW-0234">DNA repair</keyword>
<dbReference type="GO" id="GO:0003677">
    <property type="term" value="F:DNA binding"/>
    <property type="evidence" value="ECO:0007669"/>
    <property type="project" value="UniProtKB-UniRule"/>
</dbReference>
<feature type="region of interest" description="Disordered" evidence="19">
    <location>
        <begin position="984"/>
        <end position="1073"/>
    </location>
</feature>
<evidence type="ECO:0000256" key="6">
    <source>
        <dbReference type="ARBA" id="ARBA00022763"/>
    </source>
</evidence>
<feature type="zinc finger region" description="C4-type" evidence="18">
    <location>
        <begin position="773"/>
        <end position="799"/>
    </location>
</feature>
<evidence type="ECO:0000313" key="22">
    <source>
        <dbReference type="Proteomes" id="UP000004367"/>
    </source>
</evidence>
<keyword evidence="7 18" id="KW-0228">DNA excision</keyword>
<dbReference type="STRING" id="1089455.MOPEL_096_01160"/>
<dbReference type="Gene3D" id="1.20.1580.10">
    <property type="entry name" value="ABC transporter ATPase like domain"/>
    <property type="match status" value="2"/>
</dbReference>
<dbReference type="InterPro" id="IPR003439">
    <property type="entry name" value="ABC_transporter-like_ATP-bd"/>
</dbReference>
<dbReference type="InterPro" id="IPR013815">
    <property type="entry name" value="ATP_grasp_subdomain_1"/>
</dbReference>
<keyword evidence="3 18" id="KW-0479">Metal-binding</keyword>
<evidence type="ECO:0000256" key="11">
    <source>
        <dbReference type="ARBA" id="ARBA00022881"/>
    </source>
</evidence>
<keyword evidence="10 18" id="KW-0067">ATP-binding</keyword>
<dbReference type="Pfam" id="PF17755">
    <property type="entry name" value="UvrA_DNA-bind"/>
    <property type="match status" value="1"/>
</dbReference>
<reference evidence="21 22" key="1">
    <citation type="submission" date="2012-02" db="EMBL/GenBank/DDBJ databases">
        <title>Whole genome shotgun sequence of Mobilicoccus pelagius NBRC 104925.</title>
        <authorList>
            <person name="Yoshida Y."/>
            <person name="Hosoyama A."/>
            <person name="Tsuchikane K."/>
            <person name="Katsumata H."/>
            <person name="Yamazaki S."/>
            <person name="Fujita N."/>
        </authorList>
    </citation>
    <scope>NUCLEOTIDE SEQUENCE [LARGE SCALE GENOMIC DNA]</scope>
    <source>
        <strain evidence="21 22">NBRC 104925</strain>
    </source>
</reference>
<dbReference type="InterPro" id="IPR041552">
    <property type="entry name" value="UvrA_DNA-bd"/>
</dbReference>
<dbReference type="AlphaFoldDB" id="H5UTQ0"/>
<dbReference type="OrthoDB" id="9809851at2"/>
<keyword evidence="22" id="KW-1185">Reference proteome</keyword>
<dbReference type="GO" id="GO:0006289">
    <property type="term" value="P:nucleotide-excision repair"/>
    <property type="evidence" value="ECO:0007669"/>
    <property type="project" value="UniProtKB-UniRule"/>
</dbReference>
<evidence type="ECO:0000256" key="18">
    <source>
        <dbReference type="HAMAP-Rule" id="MF_00205"/>
    </source>
</evidence>
<keyword evidence="11 18" id="KW-0267">Excision nuclease</keyword>
<gene>
    <name evidence="18 21" type="primary">uvrA</name>
    <name evidence="21" type="ORF">MOPEL_096_01160</name>
</gene>
<dbReference type="Gene3D" id="3.30.1490.20">
    <property type="entry name" value="ATP-grasp fold, A domain"/>
    <property type="match status" value="1"/>
</dbReference>
<dbReference type="GO" id="GO:0005524">
    <property type="term" value="F:ATP binding"/>
    <property type="evidence" value="ECO:0007669"/>
    <property type="project" value="UniProtKB-UniRule"/>
</dbReference>
<dbReference type="InterPro" id="IPR027417">
    <property type="entry name" value="P-loop_NTPase"/>
</dbReference>
<evidence type="ECO:0000256" key="9">
    <source>
        <dbReference type="ARBA" id="ARBA00022833"/>
    </source>
</evidence>
<keyword evidence="4 18" id="KW-0677">Repeat</keyword>
<comment type="function">
    <text evidence="18">The UvrABC repair system catalyzes the recognition and processing of DNA lesions. UvrA is an ATPase and a DNA-binding protein. A damage recognition complex composed of 2 UvrA and 2 UvrB subunits scans DNA for abnormalities. When the presence of a lesion has been verified by UvrB, the UvrA molecules dissociate.</text>
</comment>
<dbReference type="PROSITE" id="PS50893">
    <property type="entry name" value="ABC_TRANSPORTER_2"/>
    <property type="match status" value="1"/>
</dbReference>
<protein>
    <recommendedName>
        <fullName evidence="16 18">UvrABC system protein A</fullName>
        <shortName evidence="18">UvrA protein</shortName>
    </recommendedName>
    <alternativeName>
        <fullName evidence="17 18">Excinuclease ABC subunit A</fullName>
    </alternativeName>
</protein>
<evidence type="ECO:0000256" key="16">
    <source>
        <dbReference type="ARBA" id="ARBA00039316"/>
    </source>
</evidence>
<dbReference type="eggNOG" id="COG0178">
    <property type="taxonomic scope" value="Bacteria"/>
</dbReference>
<evidence type="ECO:0000256" key="13">
    <source>
        <dbReference type="ARBA" id="ARBA00023204"/>
    </source>
</evidence>
<dbReference type="Proteomes" id="UP000004367">
    <property type="component" value="Unassembled WGS sequence"/>
</dbReference>
<evidence type="ECO:0000256" key="17">
    <source>
        <dbReference type="ARBA" id="ARBA00042156"/>
    </source>
</evidence>
<dbReference type="Gene3D" id="1.10.8.280">
    <property type="entry name" value="ABC transporter ATPase domain-like"/>
    <property type="match status" value="1"/>
</dbReference>
<evidence type="ECO:0000256" key="12">
    <source>
        <dbReference type="ARBA" id="ARBA00023125"/>
    </source>
</evidence>
<dbReference type="RefSeq" id="WP_009483006.1">
    <property type="nucleotide sequence ID" value="NZ_BAFE01000073.1"/>
</dbReference>
<dbReference type="CDD" id="cd03270">
    <property type="entry name" value="ABC_UvrA_I"/>
    <property type="match status" value="1"/>
</dbReference>
<keyword evidence="8 18" id="KW-0863">Zinc-finger</keyword>
<comment type="subunit">
    <text evidence="18">Forms a heterotetramer with UvrB during the search for lesions.</text>
</comment>
<dbReference type="PANTHER" id="PTHR43152:SF3">
    <property type="entry name" value="UVRABC SYSTEM PROTEIN A"/>
    <property type="match status" value="1"/>
</dbReference>
<dbReference type="PROSITE" id="PS00211">
    <property type="entry name" value="ABC_TRANSPORTER_1"/>
    <property type="match status" value="2"/>
</dbReference>
<dbReference type="InterPro" id="IPR004602">
    <property type="entry name" value="UvrA"/>
</dbReference>
<comment type="subcellular location">
    <subcellularLocation>
        <location evidence="1 18">Cytoplasm</location>
    </subcellularLocation>
</comment>
<feature type="compositionally biased region" description="Low complexity" evidence="19">
    <location>
        <begin position="992"/>
        <end position="1025"/>
    </location>
</feature>
<dbReference type="FunFam" id="1.20.1580.10:FF:000001">
    <property type="entry name" value="UvrABC system protein A"/>
    <property type="match status" value="2"/>
</dbReference>
<evidence type="ECO:0000259" key="20">
    <source>
        <dbReference type="PROSITE" id="PS50893"/>
    </source>
</evidence>
<dbReference type="NCBIfam" id="TIGR00630">
    <property type="entry name" value="uvra"/>
    <property type="match status" value="1"/>
</dbReference>
<keyword evidence="9 18" id="KW-0862">Zinc</keyword>
<dbReference type="HAMAP" id="MF_00205">
    <property type="entry name" value="UvrA"/>
    <property type="match status" value="1"/>
</dbReference>
<evidence type="ECO:0000256" key="8">
    <source>
        <dbReference type="ARBA" id="ARBA00022771"/>
    </source>
</evidence>
<evidence type="ECO:0000256" key="4">
    <source>
        <dbReference type="ARBA" id="ARBA00022737"/>
    </source>
</evidence>
<dbReference type="GO" id="GO:0016887">
    <property type="term" value="F:ATP hydrolysis activity"/>
    <property type="evidence" value="ECO:0007669"/>
    <property type="project" value="InterPro"/>
</dbReference>
<accession>H5UTQ0</accession>
<dbReference type="GO" id="GO:0009381">
    <property type="term" value="F:excinuclease ABC activity"/>
    <property type="evidence" value="ECO:0007669"/>
    <property type="project" value="UniProtKB-UniRule"/>
</dbReference>
<dbReference type="GO" id="GO:0005737">
    <property type="term" value="C:cytoplasm"/>
    <property type="evidence" value="ECO:0007669"/>
    <property type="project" value="UniProtKB-SubCell"/>
</dbReference>
<evidence type="ECO:0000256" key="14">
    <source>
        <dbReference type="ARBA" id="ARBA00023236"/>
    </source>
</evidence>
<dbReference type="InterPro" id="IPR017871">
    <property type="entry name" value="ABC_transporter-like_CS"/>
</dbReference>
<feature type="binding site" evidence="18">
    <location>
        <begin position="674"/>
        <end position="681"/>
    </location>
    <ligand>
        <name>ATP</name>
        <dbReference type="ChEBI" id="CHEBI:30616"/>
    </ligand>
</feature>
<organism evidence="21 22">
    <name type="scientific">Mobilicoccus pelagius NBRC 104925</name>
    <dbReference type="NCBI Taxonomy" id="1089455"/>
    <lineage>
        <taxon>Bacteria</taxon>
        <taxon>Bacillati</taxon>
        <taxon>Actinomycetota</taxon>
        <taxon>Actinomycetes</taxon>
        <taxon>Micrococcales</taxon>
        <taxon>Dermatophilaceae</taxon>
        <taxon>Mobilicoccus</taxon>
    </lineage>
</organism>
<comment type="caution">
    <text evidence="21">The sequence shown here is derived from an EMBL/GenBank/DDBJ whole genome shotgun (WGS) entry which is preliminary data.</text>
</comment>
<dbReference type="EMBL" id="BAFE01000073">
    <property type="protein sequence ID" value="GAB49108.1"/>
    <property type="molecule type" value="Genomic_DNA"/>
</dbReference>
<evidence type="ECO:0000256" key="3">
    <source>
        <dbReference type="ARBA" id="ARBA00022723"/>
    </source>
</evidence>
<dbReference type="FunFam" id="1.20.1580.10:FF:000002">
    <property type="entry name" value="UvrABC system protein A"/>
    <property type="match status" value="1"/>
</dbReference>
<dbReference type="SUPFAM" id="SSF52540">
    <property type="entry name" value="P-loop containing nucleoside triphosphate hydrolases"/>
    <property type="match status" value="2"/>
</dbReference>
<keyword evidence="14 18" id="KW-0742">SOS response</keyword>
<dbReference type="PANTHER" id="PTHR43152">
    <property type="entry name" value="UVRABC SYSTEM PROTEIN A"/>
    <property type="match status" value="1"/>
</dbReference>
<evidence type="ECO:0000256" key="10">
    <source>
        <dbReference type="ARBA" id="ARBA00022840"/>
    </source>
</evidence>
<keyword evidence="2 18" id="KW-0963">Cytoplasm</keyword>
<evidence type="ECO:0000256" key="2">
    <source>
        <dbReference type="ARBA" id="ARBA00022490"/>
    </source>
</evidence>
<dbReference type="Pfam" id="PF17760">
    <property type="entry name" value="UvrA_inter"/>
    <property type="match status" value="1"/>
</dbReference>
<feature type="binding site" evidence="18">
    <location>
        <begin position="45"/>
        <end position="52"/>
    </location>
    <ligand>
        <name>ATP</name>
        <dbReference type="ChEBI" id="CHEBI:30616"/>
    </ligand>
</feature>
<keyword evidence="6 18" id="KW-0227">DNA damage</keyword>
<sequence>MCDVPTNDAPARPSRDRLVVRGAREHNLKDVSIDIPRDALIAFTGLSGSGKSSLAFDTIFAEGQRRYVESLSAYARQFLGQMDKPDVDFIEGLSPAVSIDQKSTSRNPRSTVGTITEVYDYLRLLFARAGRPHCPTCGEPITRQSPQQIVDRLLTLPERTRFQVLAPLVKGRKGEYVELFSELQTKGYARARVDGEVVSLSTPPKLDKQRKHTIEVVVDRLVAKGADDSAKQRLTDSVETALGLADGVVVIDFVDIDTDPTREELEENPAALPSERRFSERMACPNDHVIDADEVEPRSFSFNSPFGACPACTGLGTELEIDPELVVPDEDLSIREGAVAPWSQASGVADYFLRVLTALADDLSFSLDAPWKALPKRAKDAVLHGHNHKVHVRYRNRFGRERQYSTGFEGAIPFVRRRHAETESDLSRERYEGYMREIPCPVCKGARLKPESLAVLLGGRNIAEVSGLAIAECAEFLATVELSSREAAIAERVLKEIQARLGFLLDVGLDYLSLDRPAATLSGGEAQRIRLATQIGSGLVGVLYVLDEPSIGLHQRDNNRLIGTLTRLRDLGNTLIVVEHDEDTISTADWVVDIGPGAGEHGGEVVHSGTVADLKRCERSITGQYLSGRREIEVPQHRRGVDPERQIAVVGARQNNLHDVDVSFPLGVLCAVTGVSGSGKSTLVNDILYTVLANKLNGARQVPGRHKTVTGLDQLDKVVHVDQSPIGRTPRSNPATYTGVFDNVRKLFAETTEAKIRGYQPGRFSFNVKGGRCEACSGDGTLKIEMNFLPDVYVPCEVCHGARYNRETLEVRFKGKNIAEVLDMPIEEAVEFFGAVPAIARHLRTLTDVGLGYVRLGQPAPTLSGGEAQRVKLASELQKRSTGRTVYVLDEPTTGLHFEDIRKLLGVLQGLVDKGNTVLVIEHNLDVIKSSDWIVDLGPEGGFRGGSVVAEGTPEQVAAVAVSHTGRYLAPVLARAGHVPDVLPPAEPVARGGKLASAKGSGSTKGKKLATSSDASSSTSSTSSSEGTPAKHTSKAAAKRTTTAAKGDTTPSDDEAPPPPRRSRKAAAIARRT</sequence>
<dbReference type="NCBIfam" id="NF001503">
    <property type="entry name" value="PRK00349.1"/>
    <property type="match status" value="1"/>
</dbReference>
<feature type="compositionally biased region" description="Basic residues" evidence="19">
    <location>
        <begin position="1061"/>
        <end position="1073"/>
    </location>
</feature>
<dbReference type="Gene3D" id="3.40.50.300">
    <property type="entry name" value="P-loop containing nucleotide triphosphate hydrolases"/>
    <property type="match status" value="2"/>
</dbReference>
<evidence type="ECO:0000256" key="7">
    <source>
        <dbReference type="ARBA" id="ARBA00022769"/>
    </source>
</evidence>
<dbReference type="CDD" id="cd03271">
    <property type="entry name" value="ABC_UvrA_II"/>
    <property type="match status" value="1"/>
</dbReference>
<feature type="domain" description="ABC transporter" evidence="20">
    <location>
        <begin position="638"/>
        <end position="970"/>
    </location>
</feature>
<comment type="caution">
    <text evidence="18">Lacks conserved residue(s) required for the propagation of feature annotation.</text>
</comment>
<evidence type="ECO:0000256" key="5">
    <source>
        <dbReference type="ARBA" id="ARBA00022741"/>
    </source>
</evidence>
<feature type="compositionally biased region" description="Low complexity" evidence="19">
    <location>
        <begin position="1039"/>
        <end position="1050"/>
    </location>
</feature>
<dbReference type="GO" id="GO:0009380">
    <property type="term" value="C:excinuclease repair complex"/>
    <property type="evidence" value="ECO:0007669"/>
    <property type="project" value="InterPro"/>
</dbReference>
<evidence type="ECO:0000313" key="21">
    <source>
        <dbReference type="EMBL" id="GAB49108.1"/>
    </source>
</evidence>
<dbReference type="GO" id="GO:0008270">
    <property type="term" value="F:zinc ion binding"/>
    <property type="evidence" value="ECO:0007669"/>
    <property type="project" value="UniProtKB-UniRule"/>
</dbReference>
<keyword evidence="5 18" id="KW-0547">Nucleotide-binding</keyword>
<keyword evidence="12 18" id="KW-0238">DNA-binding</keyword>
<comment type="similarity">
    <text evidence="15 18">Belongs to the ABC transporter superfamily. UvrA family.</text>
</comment>
<dbReference type="GO" id="GO:0009432">
    <property type="term" value="P:SOS response"/>
    <property type="evidence" value="ECO:0007669"/>
    <property type="project" value="UniProtKB-UniRule"/>
</dbReference>
<proteinExistence type="inferred from homology"/>
<evidence type="ECO:0000256" key="15">
    <source>
        <dbReference type="ARBA" id="ARBA00038000"/>
    </source>
</evidence>
<dbReference type="InterPro" id="IPR041102">
    <property type="entry name" value="UvrA_inter"/>
</dbReference>